<name>A0A9D0ZY09_9ACTN</name>
<comment type="caution">
    <text evidence="2">The sequence shown here is derived from an EMBL/GenBank/DDBJ whole genome shotgun (WGS) entry which is preliminary data.</text>
</comment>
<proteinExistence type="predicted"/>
<reference evidence="2" key="1">
    <citation type="submission" date="2020-10" db="EMBL/GenBank/DDBJ databases">
        <authorList>
            <person name="Gilroy R."/>
        </authorList>
    </citation>
    <scope>NUCLEOTIDE SEQUENCE</scope>
    <source>
        <strain evidence="2">ChiGjej1B1-2707</strain>
    </source>
</reference>
<feature type="chain" id="PRO_5038756978" evidence="1">
    <location>
        <begin position="33"/>
        <end position="66"/>
    </location>
</feature>
<keyword evidence="1" id="KW-0732">Signal</keyword>
<feature type="signal peptide" evidence="1">
    <location>
        <begin position="1"/>
        <end position="32"/>
    </location>
</feature>
<evidence type="ECO:0000313" key="2">
    <source>
        <dbReference type="EMBL" id="HIR00705.1"/>
    </source>
</evidence>
<reference evidence="2" key="2">
    <citation type="journal article" date="2021" name="PeerJ">
        <title>Extensive microbial diversity within the chicken gut microbiome revealed by metagenomics and culture.</title>
        <authorList>
            <person name="Gilroy R."/>
            <person name="Ravi A."/>
            <person name="Getino M."/>
            <person name="Pursley I."/>
            <person name="Horton D.L."/>
            <person name="Alikhan N.F."/>
            <person name="Baker D."/>
            <person name="Gharbi K."/>
            <person name="Hall N."/>
            <person name="Watson M."/>
            <person name="Adriaenssens E.M."/>
            <person name="Foster-Nyarko E."/>
            <person name="Jarju S."/>
            <person name="Secka A."/>
            <person name="Antonio M."/>
            <person name="Oren A."/>
            <person name="Chaudhuri R.R."/>
            <person name="La Ragione R."/>
            <person name="Hildebrand F."/>
            <person name="Pallen M.J."/>
        </authorList>
    </citation>
    <scope>NUCLEOTIDE SEQUENCE</scope>
    <source>
        <strain evidence="2">ChiGjej1B1-2707</strain>
    </source>
</reference>
<dbReference type="AlphaFoldDB" id="A0A9D0ZY09"/>
<accession>A0A9D0ZY09</accession>
<dbReference type="EMBL" id="DVGB01000004">
    <property type="protein sequence ID" value="HIR00705.1"/>
    <property type="molecule type" value="Genomic_DNA"/>
</dbReference>
<evidence type="ECO:0000313" key="3">
    <source>
        <dbReference type="Proteomes" id="UP000824261"/>
    </source>
</evidence>
<gene>
    <name evidence="2" type="ORF">IAA69_00280</name>
</gene>
<protein>
    <submittedName>
        <fullName evidence="2">Uncharacterized protein</fullName>
    </submittedName>
</protein>
<feature type="non-terminal residue" evidence="2">
    <location>
        <position position="66"/>
    </location>
</feature>
<dbReference type="Proteomes" id="UP000824261">
    <property type="component" value="Unassembled WGS sequence"/>
</dbReference>
<organism evidence="2 3">
    <name type="scientific">Candidatus Aveggerthella stercoripullorum</name>
    <dbReference type="NCBI Taxonomy" id="2840688"/>
    <lineage>
        <taxon>Bacteria</taxon>
        <taxon>Bacillati</taxon>
        <taxon>Actinomycetota</taxon>
        <taxon>Coriobacteriia</taxon>
        <taxon>Eggerthellales</taxon>
        <taxon>Eggerthellaceae</taxon>
        <taxon>Eggerthellaceae incertae sedis</taxon>
        <taxon>Candidatus Aveggerthella</taxon>
    </lineage>
</organism>
<evidence type="ECO:0000256" key="1">
    <source>
        <dbReference type="SAM" id="SignalP"/>
    </source>
</evidence>
<sequence length="66" mass="6748">MQKRVTGMRQKFGFLIVAGTAVVSLALLPGCAGQEAEQPASGQAAQAEATVEVDDVMTEAVSDVPA</sequence>